<dbReference type="Gene3D" id="3.40.830.10">
    <property type="entry name" value="LigB-like"/>
    <property type="match status" value="1"/>
</dbReference>
<dbReference type="RefSeq" id="WP_386365929.1">
    <property type="nucleotide sequence ID" value="NZ_JBHRXZ010000024.1"/>
</dbReference>
<protein>
    <submittedName>
        <fullName evidence="7">DODA-type extradiol aromatic ring-opening family dioxygenase</fullName>
        <ecNumber evidence="7">1.13.-.-</ecNumber>
    </submittedName>
</protein>
<keyword evidence="7" id="KW-0223">Dioxygenase</keyword>
<keyword evidence="5 7" id="KW-0560">Oxidoreductase</keyword>
<evidence type="ECO:0000256" key="2">
    <source>
        <dbReference type="ARBA" id="ARBA00007581"/>
    </source>
</evidence>
<dbReference type="PANTHER" id="PTHR30096:SF0">
    <property type="entry name" value="4,5-DOPA DIOXYGENASE EXTRADIOL-LIKE PROTEIN"/>
    <property type="match status" value="1"/>
</dbReference>
<dbReference type="EMBL" id="JBHRXZ010000024">
    <property type="protein sequence ID" value="MFC3608888.1"/>
    <property type="molecule type" value="Genomic_DNA"/>
</dbReference>
<keyword evidence="8" id="KW-1185">Reference proteome</keyword>
<comment type="similarity">
    <text evidence="2">Belongs to the DODA-type extradiol aromatic ring-opening dioxygenase family.</text>
</comment>
<evidence type="ECO:0000313" key="7">
    <source>
        <dbReference type="EMBL" id="MFC3608888.1"/>
    </source>
</evidence>
<evidence type="ECO:0000256" key="5">
    <source>
        <dbReference type="ARBA" id="ARBA00023002"/>
    </source>
</evidence>
<dbReference type="EC" id="1.13.-.-" evidence="7"/>
<dbReference type="SUPFAM" id="SSF53213">
    <property type="entry name" value="LigB-like"/>
    <property type="match status" value="1"/>
</dbReference>
<sequence length="273" mass="29287">MSTTYPVLFVSHGAPTFAIEPGLAGAKLAALGKALPRPTAIVVVSPHWMTRTTVRIGAGDNPETIHDFGGFPEALYRLDYPAPGQPELASRIQGLLTTAGWPAEVDTQRGLDHGAWVPLLHLLPEADVPVVQVSLPTPLDPAGALRLGQALQPLRESGVLIVGSGSLTHNLYEFRAGHAPTAEYVTDFSDWIAEKLREREIESLLDYRRLAPEAARAHPSEDHLLPLFVALGAAGEAYAMQLMEGGVTYGVLAMDSYLFGIPATLELTKTVTE</sequence>
<proteinExistence type="inferred from homology"/>
<evidence type="ECO:0000313" key="8">
    <source>
        <dbReference type="Proteomes" id="UP001595630"/>
    </source>
</evidence>
<comment type="cofactor">
    <cofactor evidence="1">
        <name>Zn(2+)</name>
        <dbReference type="ChEBI" id="CHEBI:29105"/>
    </cofactor>
</comment>
<dbReference type="InterPro" id="IPR004183">
    <property type="entry name" value="Xdiol_dOase_suB"/>
</dbReference>
<evidence type="ECO:0000256" key="1">
    <source>
        <dbReference type="ARBA" id="ARBA00001947"/>
    </source>
</evidence>
<keyword evidence="3" id="KW-0479">Metal-binding</keyword>
<dbReference type="PANTHER" id="PTHR30096">
    <property type="entry name" value="4,5-DOPA DIOXYGENASE EXTRADIOL-LIKE PROTEIN"/>
    <property type="match status" value="1"/>
</dbReference>
<dbReference type="PIRSF" id="PIRSF006157">
    <property type="entry name" value="Doxgns_DODA"/>
    <property type="match status" value="1"/>
</dbReference>
<gene>
    <name evidence="7" type="ORF">ACFOMF_13970</name>
</gene>
<dbReference type="CDD" id="cd07363">
    <property type="entry name" value="45_DOPA_Dioxygenase"/>
    <property type="match status" value="1"/>
</dbReference>
<keyword evidence="4" id="KW-0862">Zinc</keyword>
<dbReference type="Pfam" id="PF02900">
    <property type="entry name" value="LigB"/>
    <property type="match status" value="1"/>
</dbReference>
<dbReference type="InterPro" id="IPR014436">
    <property type="entry name" value="Extradiol_dOase_DODA"/>
</dbReference>
<feature type="domain" description="Extradiol ring-cleavage dioxygenase class III enzyme subunit B" evidence="6">
    <location>
        <begin position="35"/>
        <end position="242"/>
    </location>
</feature>
<name>A0ABV7TBY2_9GAMM</name>
<evidence type="ECO:0000259" key="6">
    <source>
        <dbReference type="Pfam" id="PF02900"/>
    </source>
</evidence>
<accession>A0ABV7TBY2</accession>
<reference evidence="8" key="1">
    <citation type="journal article" date="2019" name="Int. J. Syst. Evol. Microbiol.">
        <title>The Global Catalogue of Microorganisms (GCM) 10K type strain sequencing project: providing services to taxonomists for standard genome sequencing and annotation.</title>
        <authorList>
            <consortium name="The Broad Institute Genomics Platform"/>
            <consortium name="The Broad Institute Genome Sequencing Center for Infectious Disease"/>
            <person name="Wu L."/>
            <person name="Ma J."/>
        </authorList>
    </citation>
    <scope>NUCLEOTIDE SEQUENCE [LARGE SCALE GENOMIC DNA]</scope>
    <source>
        <strain evidence="8">KCTC 42447</strain>
    </source>
</reference>
<dbReference type="GO" id="GO:0051213">
    <property type="term" value="F:dioxygenase activity"/>
    <property type="evidence" value="ECO:0007669"/>
    <property type="project" value="UniProtKB-KW"/>
</dbReference>
<organism evidence="7 8">
    <name type="scientific">Stutzerimonas tarimensis</name>
    <dbReference type="NCBI Taxonomy" id="1507735"/>
    <lineage>
        <taxon>Bacteria</taxon>
        <taxon>Pseudomonadati</taxon>
        <taxon>Pseudomonadota</taxon>
        <taxon>Gammaproteobacteria</taxon>
        <taxon>Pseudomonadales</taxon>
        <taxon>Pseudomonadaceae</taxon>
        <taxon>Stutzerimonas</taxon>
    </lineage>
</organism>
<evidence type="ECO:0000256" key="4">
    <source>
        <dbReference type="ARBA" id="ARBA00022833"/>
    </source>
</evidence>
<evidence type="ECO:0000256" key="3">
    <source>
        <dbReference type="ARBA" id="ARBA00022723"/>
    </source>
</evidence>
<dbReference type="Proteomes" id="UP001595630">
    <property type="component" value="Unassembled WGS sequence"/>
</dbReference>
<comment type="caution">
    <text evidence="7">The sequence shown here is derived from an EMBL/GenBank/DDBJ whole genome shotgun (WGS) entry which is preliminary data.</text>
</comment>